<protein>
    <submittedName>
        <fullName evidence="1">Uncharacterized protein</fullName>
    </submittedName>
</protein>
<comment type="caution">
    <text evidence="1">The sequence shown here is derived from an EMBL/GenBank/DDBJ whole genome shotgun (WGS) entry which is preliminary data.</text>
</comment>
<evidence type="ECO:0000313" key="2">
    <source>
        <dbReference type="Proteomes" id="UP000805193"/>
    </source>
</evidence>
<dbReference type="Proteomes" id="UP000805193">
    <property type="component" value="Unassembled WGS sequence"/>
</dbReference>
<keyword evidence="2" id="KW-1185">Reference proteome</keyword>
<dbReference type="EMBL" id="JABSTQ010011521">
    <property type="protein sequence ID" value="KAG0410432.1"/>
    <property type="molecule type" value="Genomic_DNA"/>
</dbReference>
<evidence type="ECO:0000313" key="1">
    <source>
        <dbReference type="EMBL" id="KAG0410432.1"/>
    </source>
</evidence>
<proteinExistence type="predicted"/>
<reference evidence="1 2" key="1">
    <citation type="journal article" date="2020" name="Cell">
        <title>Large-Scale Comparative Analyses of Tick Genomes Elucidate Their Genetic Diversity and Vector Capacities.</title>
        <authorList>
            <consortium name="Tick Genome and Microbiome Consortium (TIGMIC)"/>
            <person name="Jia N."/>
            <person name="Wang J."/>
            <person name="Shi W."/>
            <person name="Du L."/>
            <person name="Sun Y."/>
            <person name="Zhan W."/>
            <person name="Jiang J.F."/>
            <person name="Wang Q."/>
            <person name="Zhang B."/>
            <person name="Ji P."/>
            <person name="Bell-Sakyi L."/>
            <person name="Cui X.M."/>
            <person name="Yuan T.T."/>
            <person name="Jiang B.G."/>
            <person name="Yang W.F."/>
            <person name="Lam T.T."/>
            <person name="Chang Q.C."/>
            <person name="Ding S.J."/>
            <person name="Wang X.J."/>
            <person name="Zhu J.G."/>
            <person name="Ruan X.D."/>
            <person name="Zhao L."/>
            <person name="Wei J.T."/>
            <person name="Ye R.Z."/>
            <person name="Que T.C."/>
            <person name="Du C.H."/>
            <person name="Zhou Y.H."/>
            <person name="Cheng J.X."/>
            <person name="Dai P.F."/>
            <person name="Guo W.B."/>
            <person name="Han X.H."/>
            <person name="Huang E.J."/>
            <person name="Li L.F."/>
            <person name="Wei W."/>
            <person name="Gao Y.C."/>
            <person name="Liu J.Z."/>
            <person name="Shao H.Z."/>
            <person name="Wang X."/>
            <person name="Wang C.C."/>
            <person name="Yang T.C."/>
            <person name="Huo Q.B."/>
            <person name="Li W."/>
            <person name="Chen H.Y."/>
            <person name="Chen S.E."/>
            <person name="Zhou L.G."/>
            <person name="Ni X.B."/>
            <person name="Tian J.H."/>
            <person name="Sheng Y."/>
            <person name="Liu T."/>
            <person name="Pan Y.S."/>
            <person name="Xia L.Y."/>
            <person name="Li J."/>
            <person name="Zhao F."/>
            <person name="Cao W.C."/>
        </authorList>
    </citation>
    <scope>NUCLEOTIDE SEQUENCE [LARGE SCALE GENOMIC DNA]</scope>
    <source>
        <strain evidence="1">Iper-2018</strain>
    </source>
</reference>
<organism evidence="1 2">
    <name type="scientific">Ixodes persulcatus</name>
    <name type="common">Taiga tick</name>
    <dbReference type="NCBI Taxonomy" id="34615"/>
    <lineage>
        <taxon>Eukaryota</taxon>
        <taxon>Metazoa</taxon>
        <taxon>Ecdysozoa</taxon>
        <taxon>Arthropoda</taxon>
        <taxon>Chelicerata</taxon>
        <taxon>Arachnida</taxon>
        <taxon>Acari</taxon>
        <taxon>Parasitiformes</taxon>
        <taxon>Ixodida</taxon>
        <taxon>Ixodoidea</taxon>
        <taxon>Ixodidae</taxon>
        <taxon>Ixodinae</taxon>
        <taxon>Ixodes</taxon>
    </lineage>
</organism>
<name>A0AC60NTJ6_IXOPE</name>
<accession>A0AC60NTJ6</accession>
<sequence>MMPIRIEAGEVERYRTDLRRWETRTSMRLGRSNFAAAVLEDGIYIMGGFNGTTTVSDVECYSHHNDVWRTGAPLNISRSAFSACVLKGLGVTKQYSYCGLLEKLDRQSR</sequence>
<gene>
    <name evidence="1" type="ORF">HPB47_012451</name>
</gene>